<dbReference type="PATRIC" id="fig|1185325.3.peg.2788"/>
<dbReference type="GO" id="GO:0003676">
    <property type="term" value="F:nucleic acid binding"/>
    <property type="evidence" value="ECO:0007669"/>
    <property type="project" value="InterPro"/>
</dbReference>
<dbReference type="InterPro" id="IPR012337">
    <property type="entry name" value="RNaseH-like_sf"/>
</dbReference>
<evidence type="ECO:0000259" key="1">
    <source>
        <dbReference type="PROSITE" id="PS50994"/>
    </source>
</evidence>
<dbReference type="InterPro" id="IPR053392">
    <property type="entry name" value="Transposase_IS30-like"/>
</dbReference>
<dbReference type="InterPro" id="IPR051917">
    <property type="entry name" value="Transposase-Integrase"/>
</dbReference>
<dbReference type="PANTHER" id="PTHR10948">
    <property type="entry name" value="TRANSPOSASE"/>
    <property type="match status" value="1"/>
</dbReference>
<dbReference type="GO" id="GO:0032196">
    <property type="term" value="P:transposition"/>
    <property type="evidence" value="ECO:0007669"/>
    <property type="project" value="TreeGrafter"/>
</dbReference>
<comment type="caution">
    <text evidence="2">The sequence shown here is derived from an EMBL/GenBank/DDBJ whole genome shotgun (WGS) entry which is preliminary data.</text>
</comment>
<gene>
    <name evidence="2" type="ORF">A11Y_109905</name>
</gene>
<dbReference type="InterPro" id="IPR001584">
    <property type="entry name" value="Integrase_cat-core"/>
</dbReference>
<dbReference type="Proteomes" id="UP000007271">
    <property type="component" value="Unassembled WGS sequence"/>
</dbReference>
<evidence type="ECO:0000313" key="3">
    <source>
        <dbReference type="Proteomes" id="UP000007271"/>
    </source>
</evidence>
<dbReference type="EMBL" id="AKFP01000174">
    <property type="protein sequence ID" value="EJN53168.1"/>
    <property type="molecule type" value="Genomic_DNA"/>
</dbReference>
<dbReference type="NCBIfam" id="NF033563">
    <property type="entry name" value="transpos_IS30"/>
    <property type="match status" value="1"/>
</dbReference>
<protein>
    <submittedName>
        <fullName evidence="2">Putative transposase</fullName>
    </submittedName>
</protein>
<organism evidence="2 3">
    <name type="scientific">Loigolactobacillus coryniformis subsp. coryniformis CECT 5711</name>
    <dbReference type="NCBI Taxonomy" id="1185325"/>
    <lineage>
        <taxon>Bacteria</taxon>
        <taxon>Bacillati</taxon>
        <taxon>Bacillota</taxon>
        <taxon>Bacilli</taxon>
        <taxon>Lactobacillales</taxon>
        <taxon>Lactobacillaceae</taxon>
        <taxon>Loigolactobacillus</taxon>
    </lineage>
</organism>
<dbReference type="GO" id="GO:0005829">
    <property type="term" value="C:cytosol"/>
    <property type="evidence" value="ECO:0007669"/>
    <property type="project" value="TreeGrafter"/>
</dbReference>
<reference evidence="2 3" key="1">
    <citation type="submission" date="2012-05" db="EMBL/GenBank/DDBJ databases">
        <title>Complete Genome Sequence of Lactobacillus coryniformis CECT5711.</title>
        <authorList>
            <person name="Rodriguez J.M."/>
        </authorList>
    </citation>
    <scope>NUCLEOTIDE SEQUENCE [LARGE SCALE GENOMIC DNA]</scope>
    <source>
        <strain evidence="3">CECT5711</strain>
    </source>
</reference>
<proteinExistence type="predicted"/>
<dbReference type="SUPFAM" id="SSF53098">
    <property type="entry name" value="Ribonuclease H-like"/>
    <property type="match status" value="1"/>
</dbReference>
<feature type="domain" description="Integrase catalytic" evidence="1">
    <location>
        <begin position="1"/>
        <end position="98"/>
    </location>
</feature>
<accession>J2YYI3</accession>
<dbReference type="InterPro" id="IPR036397">
    <property type="entry name" value="RNaseH_sf"/>
</dbReference>
<sequence length="100" mass="11114">MNKLDAEVVKSLTFDNGAEFSALSEVTGTNLYFAHPYTPSERGSNEQLNGLLREFIPKGQSITSFSDDHIKQATAALNQRPRKLFGYKSANEFMAEQLLA</sequence>
<dbReference type="AlphaFoldDB" id="J2YYI3"/>
<dbReference type="GO" id="GO:0015074">
    <property type="term" value="P:DNA integration"/>
    <property type="evidence" value="ECO:0007669"/>
    <property type="project" value="InterPro"/>
</dbReference>
<dbReference type="STRING" id="1185325.A11Y_109905"/>
<evidence type="ECO:0000313" key="2">
    <source>
        <dbReference type="EMBL" id="EJN53168.1"/>
    </source>
</evidence>
<dbReference type="GO" id="GO:0004803">
    <property type="term" value="F:transposase activity"/>
    <property type="evidence" value="ECO:0007669"/>
    <property type="project" value="TreeGrafter"/>
</dbReference>
<dbReference type="PROSITE" id="PS50994">
    <property type="entry name" value="INTEGRASE"/>
    <property type="match status" value="1"/>
</dbReference>
<dbReference type="PANTHER" id="PTHR10948:SF23">
    <property type="entry name" value="TRANSPOSASE INSI FOR INSERTION SEQUENCE ELEMENT IS30A-RELATED"/>
    <property type="match status" value="1"/>
</dbReference>
<name>J2YYI3_9LACO</name>
<dbReference type="Gene3D" id="3.30.420.10">
    <property type="entry name" value="Ribonuclease H-like superfamily/Ribonuclease H"/>
    <property type="match status" value="1"/>
</dbReference>